<evidence type="ECO:0000313" key="12">
    <source>
        <dbReference type="EMBL" id="KAK2572300.1"/>
    </source>
</evidence>
<keyword evidence="6 9" id="KW-0863">Zinc-finger</keyword>
<evidence type="ECO:0000256" key="8">
    <source>
        <dbReference type="ARBA" id="ARBA00022833"/>
    </source>
</evidence>
<evidence type="ECO:0000256" key="7">
    <source>
        <dbReference type="ARBA" id="ARBA00022786"/>
    </source>
</evidence>
<dbReference type="EMBL" id="JARQWQ010000004">
    <property type="protein sequence ID" value="KAK2572300.1"/>
    <property type="molecule type" value="Genomic_DNA"/>
</dbReference>
<dbReference type="InterPro" id="IPR044066">
    <property type="entry name" value="TRIAD_supradom"/>
</dbReference>
<proteinExistence type="predicted"/>
<reference evidence="12" key="2">
    <citation type="journal article" date="2023" name="Science">
        <title>Genomic signatures of disease resistance in endangered staghorn corals.</title>
        <authorList>
            <person name="Vollmer S.V."/>
            <person name="Selwyn J.D."/>
            <person name="Despard B.A."/>
            <person name="Roesel C.L."/>
        </authorList>
    </citation>
    <scope>NUCLEOTIDE SEQUENCE</scope>
    <source>
        <strain evidence="12">K2</strain>
    </source>
</reference>
<evidence type="ECO:0000256" key="6">
    <source>
        <dbReference type="ARBA" id="ARBA00022771"/>
    </source>
</evidence>
<dbReference type="AlphaFoldDB" id="A0AAD9VFS7"/>
<dbReference type="InterPro" id="IPR031127">
    <property type="entry name" value="E3_UB_ligase_RBR"/>
</dbReference>
<dbReference type="CDD" id="cd20336">
    <property type="entry name" value="Rcat_RBR"/>
    <property type="match status" value="1"/>
</dbReference>
<comment type="catalytic activity">
    <reaction evidence="1">
        <text>[E2 ubiquitin-conjugating enzyme]-S-ubiquitinyl-L-cysteine + [acceptor protein]-L-lysine = [E2 ubiquitin-conjugating enzyme]-L-cysteine + [acceptor protein]-N(6)-ubiquitinyl-L-lysine.</text>
        <dbReference type="EC" id="2.3.2.31"/>
    </reaction>
</comment>
<dbReference type="InterPro" id="IPR002867">
    <property type="entry name" value="IBR_dom"/>
</dbReference>
<evidence type="ECO:0000313" key="13">
    <source>
        <dbReference type="Proteomes" id="UP001249851"/>
    </source>
</evidence>
<name>A0AAD9VFS7_ACRCE</name>
<dbReference type="SUPFAM" id="SSF57850">
    <property type="entry name" value="RING/U-box"/>
    <property type="match status" value="3"/>
</dbReference>
<keyword evidence="5" id="KW-0677">Repeat</keyword>
<gene>
    <name evidence="12" type="ORF">P5673_002524</name>
</gene>
<dbReference type="Gene3D" id="3.30.40.10">
    <property type="entry name" value="Zinc/RING finger domain, C3HC4 (zinc finger)"/>
    <property type="match status" value="1"/>
</dbReference>
<dbReference type="PROSITE" id="PS51873">
    <property type="entry name" value="TRIAD"/>
    <property type="match status" value="1"/>
</dbReference>
<dbReference type="PANTHER" id="PTHR11685">
    <property type="entry name" value="RBR FAMILY RING FINGER AND IBR DOMAIN-CONTAINING"/>
    <property type="match status" value="1"/>
</dbReference>
<dbReference type="EC" id="2.3.2.31" evidence="2"/>
<accession>A0AAD9VFS7</accession>
<dbReference type="Pfam" id="PF01485">
    <property type="entry name" value="IBR"/>
    <property type="match status" value="1"/>
</dbReference>
<keyword evidence="3" id="KW-0808">Transferase</keyword>
<keyword evidence="13" id="KW-1185">Reference proteome</keyword>
<evidence type="ECO:0000256" key="1">
    <source>
        <dbReference type="ARBA" id="ARBA00001798"/>
    </source>
</evidence>
<keyword evidence="4" id="KW-0479">Metal-binding</keyword>
<feature type="domain" description="RING-type" evidence="10">
    <location>
        <begin position="537"/>
        <end position="588"/>
    </location>
</feature>
<dbReference type="SMART" id="SM00647">
    <property type="entry name" value="IBR"/>
    <property type="match status" value="2"/>
</dbReference>
<evidence type="ECO:0000259" key="11">
    <source>
        <dbReference type="PROSITE" id="PS51873"/>
    </source>
</evidence>
<evidence type="ECO:0000259" key="10">
    <source>
        <dbReference type="PROSITE" id="PS50089"/>
    </source>
</evidence>
<dbReference type="Proteomes" id="UP001249851">
    <property type="component" value="Unassembled WGS sequence"/>
</dbReference>
<dbReference type="GO" id="GO:0016567">
    <property type="term" value="P:protein ubiquitination"/>
    <property type="evidence" value="ECO:0007669"/>
    <property type="project" value="InterPro"/>
</dbReference>
<dbReference type="InterPro" id="IPR013083">
    <property type="entry name" value="Znf_RING/FYVE/PHD"/>
</dbReference>
<dbReference type="GO" id="GO:0061630">
    <property type="term" value="F:ubiquitin protein ligase activity"/>
    <property type="evidence" value="ECO:0007669"/>
    <property type="project" value="UniProtKB-EC"/>
</dbReference>
<evidence type="ECO:0000256" key="4">
    <source>
        <dbReference type="ARBA" id="ARBA00022723"/>
    </source>
</evidence>
<evidence type="ECO:0000256" key="5">
    <source>
        <dbReference type="ARBA" id="ARBA00022737"/>
    </source>
</evidence>
<dbReference type="InterPro" id="IPR001841">
    <property type="entry name" value="Znf_RING"/>
</dbReference>
<evidence type="ECO:0000256" key="2">
    <source>
        <dbReference type="ARBA" id="ARBA00012251"/>
    </source>
</evidence>
<evidence type="ECO:0000256" key="9">
    <source>
        <dbReference type="PROSITE-ProRule" id="PRU00175"/>
    </source>
</evidence>
<organism evidence="12 13">
    <name type="scientific">Acropora cervicornis</name>
    <name type="common">Staghorn coral</name>
    <dbReference type="NCBI Taxonomy" id="6130"/>
    <lineage>
        <taxon>Eukaryota</taxon>
        <taxon>Metazoa</taxon>
        <taxon>Cnidaria</taxon>
        <taxon>Anthozoa</taxon>
        <taxon>Hexacorallia</taxon>
        <taxon>Scleractinia</taxon>
        <taxon>Astrocoeniina</taxon>
        <taxon>Acroporidae</taxon>
        <taxon>Acropora</taxon>
    </lineage>
</organism>
<sequence>MVWKERSKYGVHTGRTLRKMPCESDSRDRGFLVKTIITNSGINVSDEEFQRCLQKVQLNDGLDEEAVVEESRFHHRLHTNGGFPIDSLQYSIGKRKRWLLPKMLRDKASKDICSESESKVVLVERVSANSNSWFYQPSRLKHGDCRAVLDGADLRKPKRRKFAHVGDLRKKSDKHEIVYEVNHTETGTSWPCYLQRDFREFRDVMKSRLKAKGKKNKRRLWGEYRKSDLSKMAFQSSWSDAKTQASVGKKKEMLLNKKNFDRFEVEENESVLTKFDLGSFICKSLHSISDKQQKKHVREDPHDGEKLTIVNPASSQRVKLYGKGSAMHVDISPEYCFHDNPDETFSTNPSVNVHLTSSASVPGRVVSQTVDLESQHLDSQKLQEKFGELYMTGGSLPRRFSICSENYDNKFVFTFQNCSKDGQKRVMVTAISDELPLKKSQILRQFLQKHFSVTSMQEGFKEPSDDCFHDGSQNARNEHFKTVAKMPFDLLYDVNQWSCKTCSPQLAVPRGLSSNETCCNNSGGDLENAGIPEIVTCEICCSEFYNGPPDAFLPCTALIACMHWFCDDCWKSYLSAEIHQGKTAISCPSYNCDTSVDDVTMMSLLPGSFPKFERLRQEKALEMDAKWKWCPGNKCNLVVMATARGAKAESAPIPVHCDCGLNWCFACQGEPHWPATCARAAFFRSQTESYEKVLRTKAGAITSVSVKRCPHCNYPIEKNKGCPHMTCGMCYGQFCWECLGNWLTHDWSADCSKRSKKEEEVELVNHIGSTRFNLHVRAAMANRMERATPTMYQKYSEVKNLEGVLQVLDVVSKCRNSHGKNSSSVTAVLLHQYKSHSVPECLKASADFKFQTHFVIEGLSILMAVSKTKQGHNELKKRMATLQFVLERLENIANSRKLCSESDKLRFERLLNAGKNCISSVRKLCVKVNKTS</sequence>
<comment type="caution">
    <text evidence="12">The sequence shown here is derived from an EMBL/GenBank/DDBJ whole genome shotgun (WGS) entry which is preliminary data.</text>
</comment>
<reference evidence="12" key="1">
    <citation type="journal article" date="2023" name="G3 (Bethesda)">
        <title>Whole genome assembly and annotation of the endangered Caribbean coral Acropora cervicornis.</title>
        <authorList>
            <person name="Selwyn J.D."/>
            <person name="Vollmer S.V."/>
        </authorList>
    </citation>
    <scope>NUCLEOTIDE SEQUENCE</scope>
    <source>
        <strain evidence="12">K2</strain>
    </source>
</reference>
<feature type="domain" description="RING-type" evidence="11">
    <location>
        <begin position="533"/>
        <end position="755"/>
    </location>
</feature>
<keyword evidence="8" id="KW-0862">Zinc</keyword>
<dbReference type="Pfam" id="PF22191">
    <property type="entry name" value="IBR_1"/>
    <property type="match status" value="1"/>
</dbReference>
<dbReference type="Gene3D" id="1.20.120.1750">
    <property type="match status" value="1"/>
</dbReference>
<dbReference type="PROSITE" id="PS50089">
    <property type="entry name" value="ZF_RING_2"/>
    <property type="match status" value="1"/>
</dbReference>
<protein>
    <recommendedName>
        <fullName evidence="2">RBR-type E3 ubiquitin transferase</fullName>
        <ecNumber evidence="2">2.3.2.31</ecNumber>
    </recommendedName>
</protein>
<keyword evidence="7" id="KW-0833">Ubl conjugation pathway</keyword>
<evidence type="ECO:0000256" key="3">
    <source>
        <dbReference type="ARBA" id="ARBA00022679"/>
    </source>
</evidence>
<dbReference type="GO" id="GO:0008270">
    <property type="term" value="F:zinc ion binding"/>
    <property type="evidence" value="ECO:0007669"/>
    <property type="project" value="UniProtKB-KW"/>
</dbReference>